<evidence type="ECO:0000313" key="16">
    <source>
        <dbReference type="EMBL" id="VYU14956.1"/>
    </source>
</evidence>
<keyword evidence="9" id="KW-0472">Membrane</keyword>
<evidence type="ECO:0000256" key="5">
    <source>
        <dbReference type="ARBA" id="ARBA00022452"/>
    </source>
</evidence>
<evidence type="ECO:0000256" key="11">
    <source>
        <dbReference type="SAM" id="Coils"/>
    </source>
</evidence>
<dbReference type="CDD" id="cd12820">
    <property type="entry name" value="LbR_YadA-like"/>
    <property type="match status" value="2"/>
</dbReference>
<keyword evidence="5" id="KW-1134">Transmembrane beta strand</keyword>
<dbReference type="Gene3D" id="3.30.1300.30">
    <property type="entry name" value="GSPII I/J protein-like"/>
    <property type="match status" value="1"/>
</dbReference>
<proteinExistence type="inferred from homology"/>
<keyword evidence="4" id="KW-0813">Transport</keyword>
<dbReference type="InterPro" id="IPR008640">
    <property type="entry name" value="Adhesin_Head_dom"/>
</dbReference>
<feature type="domain" description="Trimeric autotransporter adhesin YadA-like head" evidence="14">
    <location>
        <begin position="181"/>
        <end position="202"/>
    </location>
</feature>
<dbReference type="Pfam" id="PF05658">
    <property type="entry name" value="YadA_head"/>
    <property type="match status" value="6"/>
</dbReference>
<evidence type="ECO:0000259" key="14">
    <source>
        <dbReference type="Pfam" id="PF05658"/>
    </source>
</evidence>
<comment type="similarity">
    <text evidence="3">Belongs to the autotransporter-2 (AT-2) (TC 1.B.40) family.</text>
</comment>
<evidence type="ECO:0000256" key="4">
    <source>
        <dbReference type="ARBA" id="ARBA00022448"/>
    </source>
</evidence>
<dbReference type="GO" id="GO:0015031">
    <property type="term" value="P:protein transport"/>
    <property type="evidence" value="ECO:0007669"/>
    <property type="project" value="UniProtKB-KW"/>
</dbReference>
<keyword evidence="10" id="KW-0998">Cell outer membrane</keyword>
<dbReference type="RefSeq" id="WP_021842413.1">
    <property type="nucleotide sequence ID" value="NZ_CACRUX010000052.1"/>
</dbReference>
<accession>A0A6N3CD64</accession>
<feature type="domain" description="Trimeric autotransporter adhesin YadA-like head" evidence="14">
    <location>
        <begin position="125"/>
        <end position="151"/>
    </location>
</feature>
<sequence>MKNKKQLALAVSLAVLGGTALTTQSLAAEVATPSKANELQAGNYVYVTNAISVGTATNSTVGNVDNGTQTYSVEVGYSEDKSATDETLAINVDNVNNKVTGAMATGYGASDTGLLANANGVKSQANGDASLAFGTQAISSGSSTIAIGTDAQAGNTSGIDSSSGDGAIAIGLGSRANENLSLAIGGNAQSSAISSTAIGAFARTSGISSTAIGGAAQAEYDGDIAIGVGSYVNSAAVTPVGTAAGGAGLAVGYLAKTTGASALALGSKAKANSQTTIAIGSEATDAPGSIQSIALGTSAKAFNRIALAVGSNSVTNGQSGIAVGSYSKARGDYAIGVGSRANAIGYKSIAIGENTRAVGDAVAIGNAATVGSTSSSNASVIGGVAIGNNSKATVSYGVKGYDPLNNAVVSEMNTVLTGDNLATYEKNKDAVAGYRTALENAEKAYKAFDSTYQSKVTAIMNDGTKTDTQKQSELQALYTEKGRLANLYNQSTLWVFATDEGDEANDYGKAAGAWESTNSAFAIGNSDLGLTRQITGVAAGTQDTDAVNVAQLKRSRVTLVAGNNVTLLDVAEDKSTGMVYKVNALRTDVAVDGTLKLTTDSSKAVTEGVTTYTVGLSDDLTSKINSAAKQDLSNLSDDGKTVVRDLAKASVIVTQADDAQYISVTPDNSDANKTTYKVGLNLDSLKAGLTAGDKSLATKADVTGLSEVVQNQIKSLTDSQLKEADVKDIAKDSIKVIDGVNTTVTEGVGENGAKTFAVNVSNDAIKNAVQPELDKKLNSDGSNLKDTLVDTLKDRLGVNDAQQGLKDVNSRIDATNTLATEAHDRITDTNTRVNDIDTKVQTIDGKVTTIEGNVSTLRTDVNNISANVSTLNTNVDTLTTNVNTLTTDLGNLTNDVNTLSENVGAIASDVSAINNRVGKLDQRLDKVGASAAALAALHPLQFDEEDKFTVAAGIGNYKGEQAMALGAFYQANEDTLFSVGGTLGDENMVNLGVSLRFGSKGEGDRPSGPKAVRALTSEVATLQAKNTSLENTVATQQDRLAQQEAELAAQRQLIEQLVAKVGL</sequence>
<evidence type="ECO:0000256" key="6">
    <source>
        <dbReference type="ARBA" id="ARBA00022692"/>
    </source>
</evidence>
<evidence type="ECO:0000256" key="12">
    <source>
        <dbReference type="SAM" id="SignalP"/>
    </source>
</evidence>
<dbReference type="Pfam" id="PF03895">
    <property type="entry name" value="YadA_anchor"/>
    <property type="match status" value="1"/>
</dbReference>
<evidence type="ECO:0000256" key="9">
    <source>
        <dbReference type="ARBA" id="ARBA00023136"/>
    </source>
</evidence>
<feature type="domain" description="Trimeric autotransporter adhesin YadA-like head" evidence="14">
    <location>
        <begin position="258"/>
        <end position="283"/>
    </location>
</feature>
<evidence type="ECO:0000259" key="13">
    <source>
        <dbReference type="Pfam" id="PF03895"/>
    </source>
</evidence>
<feature type="domain" description="Trimeric autotransporter adhesin YadA-like stalk" evidence="15">
    <location>
        <begin position="533"/>
        <end position="557"/>
    </location>
</feature>
<dbReference type="AlphaFoldDB" id="A0A6N3CD64"/>
<protein>
    <submittedName>
        <fullName evidence="16">Chromosome partition protein Smc</fullName>
    </submittedName>
</protein>
<evidence type="ECO:0000256" key="10">
    <source>
        <dbReference type="ARBA" id="ARBA00023237"/>
    </source>
</evidence>
<gene>
    <name evidence="16" type="primary">smc_6</name>
    <name evidence="16" type="ORF">VRLFYP33_01298</name>
</gene>
<feature type="coiled-coil region" evidence="11">
    <location>
        <begin position="1012"/>
        <end position="1060"/>
    </location>
</feature>
<dbReference type="Gene3D" id="2.150.10.10">
    <property type="entry name" value="Serralysin-like metalloprotease, C-terminal"/>
    <property type="match status" value="4"/>
</dbReference>
<evidence type="ECO:0000259" key="15">
    <source>
        <dbReference type="Pfam" id="PF05662"/>
    </source>
</evidence>
<keyword evidence="11" id="KW-0175">Coiled coil</keyword>
<feature type="domain" description="Trimeric autotransporter adhesin YadA-like head" evidence="14">
    <location>
        <begin position="205"/>
        <end position="230"/>
    </location>
</feature>
<feature type="domain" description="Trimeric autotransporter adhesin YadA-like head" evidence="14">
    <location>
        <begin position="306"/>
        <end position="327"/>
    </location>
</feature>
<keyword evidence="7 12" id="KW-0732">Signal</keyword>
<comment type="subcellular location">
    <subcellularLocation>
        <location evidence="2">Cell outer membrane</location>
    </subcellularLocation>
    <subcellularLocation>
        <location evidence="1">Cell surface</location>
    </subcellularLocation>
</comment>
<dbReference type="SUPFAM" id="SSF57997">
    <property type="entry name" value="Tropomyosin"/>
    <property type="match status" value="1"/>
</dbReference>
<feature type="signal peptide" evidence="12">
    <location>
        <begin position="1"/>
        <end position="27"/>
    </location>
</feature>
<name>A0A6N3CD64_9FIRM</name>
<dbReference type="InterPro" id="IPR011049">
    <property type="entry name" value="Serralysin-like_metalloprot_C"/>
</dbReference>
<dbReference type="Pfam" id="PF05662">
    <property type="entry name" value="YadA_stalk"/>
    <property type="match status" value="1"/>
</dbReference>
<evidence type="ECO:0000256" key="8">
    <source>
        <dbReference type="ARBA" id="ARBA00022927"/>
    </source>
</evidence>
<evidence type="ECO:0000256" key="3">
    <source>
        <dbReference type="ARBA" id="ARBA00005848"/>
    </source>
</evidence>
<dbReference type="GO" id="GO:0009986">
    <property type="term" value="C:cell surface"/>
    <property type="evidence" value="ECO:0007669"/>
    <property type="project" value="UniProtKB-SubCell"/>
</dbReference>
<dbReference type="SUPFAM" id="SSF54523">
    <property type="entry name" value="Pili subunits"/>
    <property type="match status" value="1"/>
</dbReference>
<dbReference type="InterPro" id="IPR008635">
    <property type="entry name" value="Coiled_stalk_dom"/>
</dbReference>
<keyword evidence="6" id="KW-0812">Transmembrane</keyword>
<dbReference type="InterPro" id="IPR005594">
    <property type="entry name" value="YadA_C"/>
</dbReference>
<reference evidence="16" key="1">
    <citation type="submission" date="2019-11" db="EMBL/GenBank/DDBJ databases">
        <authorList>
            <person name="Feng L."/>
        </authorList>
    </citation>
    <scope>NUCLEOTIDE SEQUENCE</scope>
    <source>
        <strain evidence="16">VrattiLFYP33</strain>
    </source>
</reference>
<dbReference type="GO" id="GO:0009279">
    <property type="term" value="C:cell outer membrane"/>
    <property type="evidence" value="ECO:0007669"/>
    <property type="project" value="UniProtKB-SubCell"/>
</dbReference>
<organism evidence="16">
    <name type="scientific">Veillonella ratti</name>
    <dbReference type="NCBI Taxonomy" id="103892"/>
    <lineage>
        <taxon>Bacteria</taxon>
        <taxon>Bacillati</taxon>
        <taxon>Bacillota</taxon>
        <taxon>Negativicutes</taxon>
        <taxon>Veillonellales</taxon>
        <taxon>Veillonellaceae</taxon>
        <taxon>Veillonella</taxon>
    </lineage>
</organism>
<evidence type="ECO:0000256" key="2">
    <source>
        <dbReference type="ARBA" id="ARBA00004442"/>
    </source>
</evidence>
<dbReference type="SUPFAM" id="SSF101967">
    <property type="entry name" value="Adhesin YadA, collagen-binding domain"/>
    <property type="match status" value="2"/>
</dbReference>
<keyword evidence="8" id="KW-0653">Protein transport</keyword>
<dbReference type="Gene3D" id="1.20.5.340">
    <property type="match status" value="1"/>
</dbReference>
<evidence type="ECO:0000256" key="7">
    <source>
        <dbReference type="ARBA" id="ARBA00022729"/>
    </source>
</evidence>
<feature type="domain" description="Trimeric autotransporter adhesin YadA-like C-terminal membrane anchor" evidence="13">
    <location>
        <begin position="941"/>
        <end position="996"/>
    </location>
</feature>
<dbReference type="InterPro" id="IPR045584">
    <property type="entry name" value="Pilin-like"/>
</dbReference>
<evidence type="ECO:0000256" key="1">
    <source>
        <dbReference type="ARBA" id="ARBA00004241"/>
    </source>
</evidence>
<feature type="chain" id="PRO_5026938139" evidence="12">
    <location>
        <begin position="28"/>
        <end position="1063"/>
    </location>
</feature>
<dbReference type="EMBL" id="CACRUX010000052">
    <property type="protein sequence ID" value="VYU14956.1"/>
    <property type="molecule type" value="Genomic_DNA"/>
</dbReference>
<feature type="domain" description="Trimeric autotransporter adhesin YadA-like head" evidence="14">
    <location>
        <begin position="329"/>
        <end position="352"/>
    </location>
</feature>